<accession>A0A0B6A9J8</accession>
<dbReference type="KEGG" id="bmeg:BG04_3429"/>
<dbReference type="HOGENOM" id="CLU_022017_0_0_9"/>
<keyword evidence="3" id="KW-0812">Transmembrane</keyword>
<dbReference type="RefSeq" id="WP_034653751.1">
    <property type="nucleotide sequence ID" value="NZ_BCVB01000003.1"/>
</dbReference>
<evidence type="ECO:0000256" key="1">
    <source>
        <dbReference type="ARBA" id="ARBA00004651"/>
    </source>
</evidence>
<dbReference type="AlphaFoldDB" id="A0A0B6A9J8"/>
<dbReference type="GO" id="GO:0005886">
    <property type="term" value="C:plasma membrane"/>
    <property type="evidence" value="ECO:0007669"/>
    <property type="project" value="UniProtKB-SubCell"/>
</dbReference>
<dbReference type="EMBL" id="CP009920">
    <property type="protein sequence ID" value="AJI21620.1"/>
    <property type="molecule type" value="Genomic_DNA"/>
</dbReference>
<organism evidence="6 7">
    <name type="scientific">Priestia megaterium (strain ATCC 14581 / DSM 32 / CCUG 1817 / JCM 2506 / NBRC 15308 / NCIMB 9376 / NCTC 10342 / NRRL B-14308 / VKM B-512 / Ford 19)</name>
    <name type="common">Bacillus megaterium</name>
    <dbReference type="NCBI Taxonomy" id="1348623"/>
    <lineage>
        <taxon>Bacteria</taxon>
        <taxon>Bacillati</taxon>
        <taxon>Bacillota</taxon>
        <taxon>Bacilli</taxon>
        <taxon>Bacillales</taxon>
        <taxon>Bacillaceae</taxon>
        <taxon>Priestia</taxon>
    </lineage>
</organism>
<proteinExistence type="predicted"/>
<evidence type="ECO:0000256" key="2">
    <source>
        <dbReference type="ARBA" id="ARBA00022475"/>
    </source>
</evidence>
<evidence type="ECO:0000256" key="4">
    <source>
        <dbReference type="ARBA" id="ARBA00022989"/>
    </source>
</evidence>
<evidence type="ECO:0000313" key="6">
    <source>
        <dbReference type="EMBL" id="AJI21620.1"/>
    </source>
</evidence>
<dbReference type="InterPro" id="IPR002797">
    <property type="entry name" value="Polysacc_synth"/>
</dbReference>
<sequence>MESVRKNYIYSLIYQLLSMGLPLLTTPYLSRILGPEKIGVYSFTYSIATYFILFAMLGVNNYGNRSCAVVRDNRKKLSETFSEIYVLQCIFACLSISVYVLYIIILSEANTVVAWIQLMVVISALFDVNWLYFGLERFKIVVNRNIAVKLVTVILIFLFVKSPNDIWKYTIIMASSSLFSQIVIWAFLNKHVSFTRPKISKVLLHVKPNLMLFIPVIAVSLYKTMDKIMIGTLSGMTQTGLFDNTEKMINMPLGIITALGTVMLPRMANLVAKNNLEKTKIYLTNSMLFVMFLSIGMTFGIAGIAETFVPLFLGEGFVDCIQLLVYIAPTIIFYSWANVIRTQHLIPNKKDRSYILSVLSGAVINLAVNFLLIPKYGALGAVIGTVAAEATVCIMQTVVVRKEIEIYKFFMNSLPFLVFGFIMYQVIEIIGKLSLGEMLVVFLQILSGTLVYVFLSILFLRFVHKNLFYGVYSSLFRKQM</sequence>
<comment type="subcellular location">
    <subcellularLocation>
        <location evidence="1">Cell membrane</location>
        <topology evidence="1">Multi-pass membrane protein</topology>
    </subcellularLocation>
</comment>
<reference evidence="6 7" key="1">
    <citation type="journal article" date="2015" name="Genome Announc.">
        <title>Complete genome sequences for 35 biothreat assay-relevant bacillus species.</title>
        <authorList>
            <person name="Johnson S.L."/>
            <person name="Daligault H.E."/>
            <person name="Davenport K.W."/>
            <person name="Jaissle J."/>
            <person name="Frey K.G."/>
            <person name="Ladner J.T."/>
            <person name="Broomall S.M."/>
            <person name="Bishop-Lilly K.A."/>
            <person name="Bruce D.C."/>
            <person name="Gibbons H.S."/>
            <person name="Coyne S.R."/>
            <person name="Lo C.C."/>
            <person name="Meincke L."/>
            <person name="Munk A.C."/>
            <person name="Koroleva G.I."/>
            <person name="Rosenzweig C.N."/>
            <person name="Palacios G.F."/>
            <person name="Redden C.L."/>
            <person name="Minogue T.D."/>
            <person name="Chain P.S."/>
        </authorList>
    </citation>
    <scope>NUCLEOTIDE SEQUENCE [LARGE SCALE GENOMIC DNA]</scope>
    <source>
        <strain evidence="7">ATCC 14581 / DSM 32 / JCM 2506 / NBRC 15308 / NCIMB 9376 / NCTC 10342 / NRRL B-14308 / VKM B-512</strain>
    </source>
</reference>
<dbReference type="Proteomes" id="UP000031829">
    <property type="component" value="Chromosome"/>
</dbReference>
<keyword evidence="2" id="KW-1003">Cell membrane</keyword>
<protein>
    <submittedName>
        <fullName evidence="6">Polysaccharide biosynthesis family protein</fullName>
    </submittedName>
</protein>
<dbReference type="InterPro" id="IPR050833">
    <property type="entry name" value="Poly_Biosynth_Transport"/>
</dbReference>
<dbReference type="GeneID" id="93641489"/>
<gene>
    <name evidence="6" type="ORF">BG04_3429</name>
</gene>
<dbReference type="Pfam" id="PF01943">
    <property type="entry name" value="Polysacc_synt"/>
    <property type="match status" value="1"/>
</dbReference>
<keyword evidence="5" id="KW-0472">Membrane</keyword>
<evidence type="ECO:0000256" key="5">
    <source>
        <dbReference type="ARBA" id="ARBA00023136"/>
    </source>
</evidence>
<name>A0A0B6A9J8_PRIM2</name>
<keyword evidence="4" id="KW-1133">Transmembrane helix</keyword>
<dbReference type="CDD" id="cd13128">
    <property type="entry name" value="MATE_Wzx_like"/>
    <property type="match status" value="1"/>
</dbReference>
<evidence type="ECO:0000256" key="3">
    <source>
        <dbReference type="ARBA" id="ARBA00022692"/>
    </source>
</evidence>
<dbReference type="PANTHER" id="PTHR30250">
    <property type="entry name" value="PST FAMILY PREDICTED COLANIC ACID TRANSPORTER"/>
    <property type="match status" value="1"/>
</dbReference>
<dbReference type="PANTHER" id="PTHR30250:SF11">
    <property type="entry name" value="O-ANTIGEN TRANSPORTER-RELATED"/>
    <property type="match status" value="1"/>
</dbReference>
<evidence type="ECO:0000313" key="7">
    <source>
        <dbReference type="Proteomes" id="UP000031829"/>
    </source>
</evidence>